<protein>
    <recommendedName>
        <fullName evidence="2">FdrA domain protein</fullName>
    </recommendedName>
</protein>
<proteinExistence type="predicted"/>
<gene>
    <name evidence="1" type="ORF">METZ01_LOCUS89067</name>
</gene>
<evidence type="ECO:0000313" key="1">
    <source>
        <dbReference type="EMBL" id="SVA36213.1"/>
    </source>
</evidence>
<reference evidence="1" key="1">
    <citation type="submission" date="2018-05" db="EMBL/GenBank/DDBJ databases">
        <authorList>
            <person name="Lanie J.A."/>
            <person name="Ng W.-L."/>
            <person name="Kazmierczak K.M."/>
            <person name="Andrzejewski T.M."/>
            <person name="Davidsen T.M."/>
            <person name="Wayne K.J."/>
            <person name="Tettelin H."/>
            <person name="Glass J.I."/>
            <person name="Rusch D."/>
            <person name="Podicherti R."/>
            <person name="Tsui H.-C.T."/>
            <person name="Winkler M.E."/>
        </authorList>
    </citation>
    <scope>NUCLEOTIDE SEQUENCE</scope>
</reference>
<dbReference type="EMBL" id="UINC01008039">
    <property type="protein sequence ID" value="SVA36213.1"/>
    <property type="molecule type" value="Genomic_DNA"/>
</dbReference>
<dbReference type="AlphaFoldDB" id="A0A381VA35"/>
<sequence>MLEAPIRVVNIGLQKFADDLVGQDVEVVQVDWAPPARGNTRLANLLSRLMD</sequence>
<organism evidence="1">
    <name type="scientific">marine metagenome</name>
    <dbReference type="NCBI Taxonomy" id="408172"/>
    <lineage>
        <taxon>unclassified sequences</taxon>
        <taxon>metagenomes</taxon>
        <taxon>ecological metagenomes</taxon>
    </lineage>
</organism>
<dbReference type="Gene3D" id="3.40.50.720">
    <property type="entry name" value="NAD(P)-binding Rossmann-like Domain"/>
    <property type="match status" value="1"/>
</dbReference>
<name>A0A381VA35_9ZZZZ</name>
<accession>A0A381VA35</accession>
<evidence type="ECO:0008006" key="2">
    <source>
        <dbReference type="Google" id="ProtNLM"/>
    </source>
</evidence>